<name>A0A382HQT5_9ZZZZ</name>
<gene>
    <name evidence="1" type="ORF">METZ01_LOCUS241715</name>
</gene>
<reference evidence="1" key="1">
    <citation type="submission" date="2018-05" db="EMBL/GenBank/DDBJ databases">
        <authorList>
            <person name="Lanie J.A."/>
            <person name="Ng W.-L."/>
            <person name="Kazmierczak K.M."/>
            <person name="Andrzejewski T.M."/>
            <person name="Davidsen T.M."/>
            <person name="Wayne K.J."/>
            <person name="Tettelin H."/>
            <person name="Glass J.I."/>
            <person name="Rusch D."/>
            <person name="Podicherti R."/>
            <person name="Tsui H.-C.T."/>
            <person name="Winkler M.E."/>
        </authorList>
    </citation>
    <scope>NUCLEOTIDE SEQUENCE</scope>
</reference>
<sequence length="52" mass="5893">MKKYLFILLFFLGCETFDVVADNPLDPSNPDYVKPTISILSPSNQQTINTDK</sequence>
<dbReference type="EMBL" id="UINC01062337">
    <property type="protein sequence ID" value="SVB88861.1"/>
    <property type="molecule type" value="Genomic_DNA"/>
</dbReference>
<organism evidence="1">
    <name type="scientific">marine metagenome</name>
    <dbReference type="NCBI Taxonomy" id="408172"/>
    <lineage>
        <taxon>unclassified sequences</taxon>
        <taxon>metagenomes</taxon>
        <taxon>ecological metagenomes</taxon>
    </lineage>
</organism>
<dbReference type="AlphaFoldDB" id="A0A382HQT5"/>
<evidence type="ECO:0000313" key="1">
    <source>
        <dbReference type="EMBL" id="SVB88861.1"/>
    </source>
</evidence>
<proteinExistence type="predicted"/>
<feature type="non-terminal residue" evidence="1">
    <location>
        <position position="52"/>
    </location>
</feature>
<accession>A0A382HQT5</accession>
<protein>
    <submittedName>
        <fullName evidence="1">Uncharacterized protein</fullName>
    </submittedName>
</protein>